<name>A0A841EHU7_9BACT</name>
<dbReference type="Gene3D" id="3.40.1410.10">
    <property type="entry name" value="Chorismate lyase-like"/>
    <property type="match status" value="1"/>
</dbReference>
<dbReference type="GO" id="GO:0003677">
    <property type="term" value="F:DNA binding"/>
    <property type="evidence" value="ECO:0007669"/>
    <property type="project" value="UniProtKB-KW"/>
</dbReference>
<keyword evidence="6" id="KW-1185">Reference proteome</keyword>
<evidence type="ECO:0000256" key="1">
    <source>
        <dbReference type="ARBA" id="ARBA00023015"/>
    </source>
</evidence>
<keyword evidence="2" id="KW-0238">DNA-binding</keyword>
<proteinExistence type="predicted"/>
<evidence type="ECO:0000256" key="2">
    <source>
        <dbReference type="ARBA" id="ARBA00023125"/>
    </source>
</evidence>
<organism evidence="5 6">
    <name type="scientific">Arcicella rosea</name>
    <dbReference type="NCBI Taxonomy" id="502909"/>
    <lineage>
        <taxon>Bacteria</taxon>
        <taxon>Pseudomonadati</taxon>
        <taxon>Bacteroidota</taxon>
        <taxon>Cytophagia</taxon>
        <taxon>Cytophagales</taxon>
        <taxon>Flectobacillaceae</taxon>
        <taxon>Arcicella</taxon>
    </lineage>
</organism>
<keyword evidence="1" id="KW-0805">Transcription regulation</keyword>
<dbReference type="Proteomes" id="UP000524404">
    <property type="component" value="Unassembled WGS sequence"/>
</dbReference>
<comment type="caution">
    <text evidence="5">The sequence shown here is derived from an EMBL/GenBank/DDBJ whole genome shotgun (WGS) entry which is preliminary data.</text>
</comment>
<dbReference type="PANTHER" id="PTHR44846">
    <property type="entry name" value="MANNOSYL-D-GLYCERATE TRANSPORT/METABOLISM SYSTEM REPRESSOR MNGR-RELATED"/>
    <property type="match status" value="1"/>
</dbReference>
<accession>A0A841EHU7</accession>
<dbReference type="Pfam" id="PF07702">
    <property type="entry name" value="UTRA"/>
    <property type="match status" value="1"/>
</dbReference>
<dbReference type="PRINTS" id="PR00035">
    <property type="entry name" value="HTHGNTR"/>
</dbReference>
<keyword evidence="3" id="KW-0804">Transcription</keyword>
<dbReference type="AlphaFoldDB" id="A0A841EHU7"/>
<dbReference type="SMART" id="SM00345">
    <property type="entry name" value="HTH_GNTR"/>
    <property type="match status" value="1"/>
</dbReference>
<dbReference type="InterPro" id="IPR011663">
    <property type="entry name" value="UTRA"/>
</dbReference>
<dbReference type="Pfam" id="PF00392">
    <property type="entry name" value="GntR"/>
    <property type="match status" value="1"/>
</dbReference>
<reference evidence="5 6" key="1">
    <citation type="submission" date="2020-08" db="EMBL/GenBank/DDBJ databases">
        <title>Functional genomics of gut bacteria from endangered species of beetles.</title>
        <authorList>
            <person name="Carlos-Shanley C."/>
        </authorList>
    </citation>
    <scope>NUCLEOTIDE SEQUENCE [LARGE SCALE GENOMIC DNA]</scope>
    <source>
        <strain evidence="5 6">S00070</strain>
    </source>
</reference>
<dbReference type="GO" id="GO:0003700">
    <property type="term" value="F:DNA-binding transcription factor activity"/>
    <property type="evidence" value="ECO:0007669"/>
    <property type="project" value="InterPro"/>
</dbReference>
<protein>
    <submittedName>
        <fullName evidence="5">GntR family transcriptional regulator</fullName>
    </submittedName>
</protein>
<dbReference type="SUPFAM" id="SSF64288">
    <property type="entry name" value="Chorismate lyase-like"/>
    <property type="match status" value="1"/>
</dbReference>
<dbReference type="InterPro" id="IPR036390">
    <property type="entry name" value="WH_DNA-bd_sf"/>
</dbReference>
<dbReference type="RefSeq" id="WP_184131785.1">
    <property type="nucleotide sequence ID" value="NZ_JACHKT010000006.1"/>
</dbReference>
<dbReference type="GO" id="GO:0045892">
    <property type="term" value="P:negative regulation of DNA-templated transcription"/>
    <property type="evidence" value="ECO:0007669"/>
    <property type="project" value="TreeGrafter"/>
</dbReference>
<dbReference type="SUPFAM" id="SSF46785">
    <property type="entry name" value="Winged helix' DNA-binding domain"/>
    <property type="match status" value="1"/>
</dbReference>
<dbReference type="EMBL" id="JACHKT010000006">
    <property type="protein sequence ID" value="MBB6002556.1"/>
    <property type="molecule type" value="Genomic_DNA"/>
</dbReference>
<dbReference type="InterPro" id="IPR036388">
    <property type="entry name" value="WH-like_DNA-bd_sf"/>
</dbReference>
<evidence type="ECO:0000256" key="3">
    <source>
        <dbReference type="ARBA" id="ARBA00023163"/>
    </source>
</evidence>
<sequence>MNFQIDHNSRLPLHVQVEDLIRNLLTLPEYANGALLPKEVELANQLGVSRSTIRQAANKLEHEGLLKRKKGVGTTAAPQKVLETSLDHWYSFTQEMKERGIIVNNLFVKAEFVPANPKIALFFNINEGREVLKLSKLKGTDNDPIVYFESYFHPRIGLTKEEDFEIPLYSMLEAKYGVKVVRSSENIKAILASEIAPMLQISKNEPVLYRERYVYDPGNRPIEFNVGYYRSDKFTYSIDIKKSS</sequence>
<gene>
    <name evidence="5" type="ORF">HNP25_001208</name>
</gene>
<dbReference type="SMART" id="SM00866">
    <property type="entry name" value="UTRA"/>
    <property type="match status" value="1"/>
</dbReference>
<feature type="domain" description="HTH gntR-type" evidence="4">
    <location>
        <begin position="11"/>
        <end position="79"/>
    </location>
</feature>
<dbReference type="Gene3D" id="1.10.10.10">
    <property type="entry name" value="Winged helix-like DNA-binding domain superfamily/Winged helix DNA-binding domain"/>
    <property type="match status" value="1"/>
</dbReference>
<evidence type="ECO:0000313" key="6">
    <source>
        <dbReference type="Proteomes" id="UP000524404"/>
    </source>
</evidence>
<evidence type="ECO:0000313" key="5">
    <source>
        <dbReference type="EMBL" id="MBB6002556.1"/>
    </source>
</evidence>
<dbReference type="PANTHER" id="PTHR44846:SF1">
    <property type="entry name" value="MANNOSYL-D-GLYCERATE TRANSPORT_METABOLISM SYSTEM REPRESSOR MNGR-RELATED"/>
    <property type="match status" value="1"/>
</dbReference>
<dbReference type="InterPro" id="IPR028978">
    <property type="entry name" value="Chorismate_lyase_/UTRA_dom_sf"/>
</dbReference>
<dbReference type="PROSITE" id="PS50949">
    <property type="entry name" value="HTH_GNTR"/>
    <property type="match status" value="1"/>
</dbReference>
<dbReference type="InterPro" id="IPR000524">
    <property type="entry name" value="Tscrpt_reg_HTH_GntR"/>
</dbReference>
<dbReference type="CDD" id="cd07377">
    <property type="entry name" value="WHTH_GntR"/>
    <property type="match status" value="1"/>
</dbReference>
<dbReference type="InterPro" id="IPR050679">
    <property type="entry name" value="Bact_HTH_transcr_reg"/>
</dbReference>
<evidence type="ECO:0000259" key="4">
    <source>
        <dbReference type="PROSITE" id="PS50949"/>
    </source>
</evidence>